<dbReference type="GO" id="GO:0006508">
    <property type="term" value="P:proteolysis"/>
    <property type="evidence" value="ECO:0007669"/>
    <property type="project" value="UniProtKB-KW"/>
</dbReference>
<name>A0A3R7MZM0_TRYRA</name>
<keyword evidence="3 7" id="KW-0479">Metal-binding</keyword>
<protein>
    <recommendedName>
        <fullName evidence="7">Leishmanolysin-like peptidase</fullName>
        <ecNumber evidence="7">3.4.24.-</ecNumber>
    </recommendedName>
</protein>
<keyword evidence="5 7" id="KW-0862">Zinc</keyword>
<dbReference type="EMBL" id="MKGL01000536">
    <property type="protein sequence ID" value="RNE97673.1"/>
    <property type="molecule type" value="Genomic_DNA"/>
</dbReference>
<comment type="cofactor">
    <cofactor evidence="7">
        <name>Zn(2+)</name>
        <dbReference type="ChEBI" id="CHEBI:29105"/>
    </cofactor>
    <text evidence="7">Binds 1 zinc ion per subunit.</text>
</comment>
<dbReference type="InterPro" id="IPR001577">
    <property type="entry name" value="Peptidase_M8"/>
</dbReference>
<dbReference type="OrthoDB" id="255390at2759"/>
<dbReference type="Pfam" id="PF01457">
    <property type="entry name" value="Peptidase_M8"/>
    <property type="match status" value="1"/>
</dbReference>
<proteinExistence type="inferred from homology"/>
<reference evidence="8 9" key="1">
    <citation type="journal article" date="2018" name="BMC Genomics">
        <title>Genomic comparison of Trypanosoma conorhini and Trypanosoma rangeli to Trypanosoma cruzi strains of high and low virulence.</title>
        <authorList>
            <person name="Bradwell K.R."/>
            <person name="Koparde V.N."/>
            <person name="Matveyev A.V."/>
            <person name="Serrano M.G."/>
            <person name="Alves J.M."/>
            <person name="Parikh H."/>
            <person name="Huang B."/>
            <person name="Lee V."/>
            <person name="Espinosa-Alvarez O."/>
            <person name="Ortiz P.A."/>
            <person name="Costa-Martins A.G."/>
            <person name="Teixeira M.M."/>
            <person name="Buck G.A."/>
        </authorList>
    </citation>
    <scope>NUCLEOTIDE SEQUENCE [LARGE SCALE GENOMIC DNA]</scope>
    <source>
        <strain evidence="8 9">AM80</strain>
    </source>
</reference>
<dbReference type="SUPFAM" id="SSF55486">
    <property type="entry name" value="Metalloproteases ('zincins'), catalytic domain"/>
    <property type="match status" value="1"/>
</dbReference>
<evidence type="ECO:0000256" key="4">
    <source>
        <dbReference type="ARBA" id="ARBA00022801"/>
    </source>
</evidence>
<accession>A0A3R7MZM0</accession>
<dbReference type="RefSeq" id="XP_029234246.1">
    <property type="nucleotide sequence ID" value="XM_029385915.1"/>
</dbReference>
<evidence type="ECO:0000256" key="2">
    <source>
        <dbReference type="ARBA" id="ARBA00022670"/>
    </source>
</evidence>
<organism evidence="8 9">
    <name type="scientific">Trypanosoma rangeli</name>
    <dbReference type="NCBI Taxonomy" id="5698"/>
    <lineage>
        <taxon>Eukaryota</taxon>
        <taxon>Discoba</taxon>
        <taxon>Euglenozoa</taxon>
        <taxon>Kinetoplastea</taxon>
        <taxon>Metakinetoplastina</taxon>
        <taxon>Trypanosomatida</taxon>
        <taxon>Trypanosomatidae</taxon>
        <taxon>Trypanosoma</taxon>
        <taxon>Herpetosoma</taxon>
    </lineage>
</organism>
<keyword evidence="9" id="KW-1185">Reference proteome</keyword>
<evidence type="ECO:0000256" key="5">
    <source>
        <dbReference type="ARBA" id="ARBA00022833"/>
    </source>
</evidence>
<dbReference type="GeneID" id="40333154"/>
<dbReference type="GO" id="GO:0046872">
    <property type="term" value="F:metal ion binding"/>
    <property type="evidence" value="ECO:0007669"/>
    <property type="project" value="UniProtKB-KW"/>
</dbReference>
<dbReference type="EC" id="3.4.24.-" evidence="7"/>
<dbReference type="AlphaFoldDB" id="A0A3R7MZM0"/>
<sequence length="136" mass="15185">MDDPSKHCIAEGVACRFDNGRWVRCEKDDPLTEAKDDIVLKQLLPAAIKLHAERLSVVPVEGPIRMLYDVIGACSSLTIPSRHRTTGVSGADLILYVNTLPTEGPIRMDVFVRHSEGRTPIRWCRELRSPAHKGRS</sequence>
<dbReference type="GO" id="GO:0007155">
    <property type="term" value="P:cell adhesion"/>
    <property type="evidence" value="ECO:0007669"/>
    <property type="project" value="InterPro"/>
</dbReference>
<dbReference type="GO" id="GO:0004222">
    <property type="term" value="F:metalloendopeptidase activity"/>
    <property type="evidence" value="ECO:0007669"/>
    <property type="project" value="UniProtKB-UniRule"/>
</dbReference>
<dbReference type="GO" id="GO:0016020">
    <property type="term" value="C:membrane"/>
    <property type="evidence" value="ECO:0007669"/>
    <property type="project" value="InterPro"/>
</dbReference>
<keyword evidence="2 7" id="KW-0645">Protease</keyword>
<evidence type="ECO:0000256" key="7">
    <source>
        <dbReference type="RuleBase" id="RU366077"/>
    </source>
</evidence>
<evidence type="ECO:0000256" key="1">
    <source>
        <dbReference type="ARBA" id="ARBA00005860"/>
    </source>
</evidence>
<dbReference type="Proteomes" id="UP000283634">
    <property type="component" value="Unassembled WGS sequence"/>
</dbReference>
<evidence type="ECO:0000256" key="6">
    <source>
        <dbReference type="ARBA" id="ARBA00023049"/>
    </source>
</evidence>
<keyword evidence="4 7" id="KW-0378">Hydrolase</keyword>
<keyword evidence="6 7" id="KW-0482">Metalloprotease</keyword>
<comment type="caution">
    <text evidence="8">The sequence shown here is derived from an EMBL/GenBank/DDBJ whole genome shotgun (WGS) entry which is preliminary data.</text>
</comment>
<evidence type="ECO:0000256" key="3">
    <source>
        <dbReference type="ARBA" id="ARBA00022723"/>
    </source>
</evidence>
<gene>
    <name evidence="8" type="ORF">TraAM80_09221</name>
</gene>
<evidence type="ECO:0000313" key="8">
    <source>
        <dbReference type="EMBL" id="RNE97673.1"/>
    </source>
</evidence>
<dbReference type="Gene3D" id="3.10.170.20">
    <property type="match status" value="1"/>
</dbReference>
<evidence type="ECO:0000313" key="9">
    <source>
        <dbReference type="Proteomes" id="UP000283634"/>
    </source>
</evidence>
<comment type="similarity">
    <text evidence="1 7">Belongs to the peptidase M8 family.</text>
</comment>